<comment type="caution">
    <text evidence="1">The sequence shown here is derived from an EMBL/GenBank/DDBJ whole genome shotgun (WGS) entry which is preliminary data.</text>
</comment>
<proteinExistence type="predicted"/>
<name>A0A9D3WY71_9SAUR</name>
<dbReference type="AlphaFoldDB" id="A0A9D3WY71"/>
<keyword evidence="2" id="KW-1185">Reference proteome</keyword>
<dbReference type="Gene3D" id="1.10.287.3160">
    <property type="match status" value="1"/>
</dbReference>
<gene>
    <name evidence="1" type="ORF">KIL84_013735</name>
</gene>
<dbReference type="Proteomes" id="UP000827986">
    <property type="component" value="Unassembled WGS sequence"/>
</dbReference>
<dbReference type="EMBL" id="JAHDVG010000485">
    <property type="protein sequence ID" value="KAH1169145.1"/>
    <property type="molecule type" value="Genomic_DNA"/>
</dbReference>
<protein>
    <submittedName>
        <fullName evidence="1">Uncharacterized protein</fullName>
    </submittedName>
</protein>
<evidence type="ECO:0000313" key="1">
    <source>
        <dbReference type="EMBL" id="KAH1169145.1"/>
    </source>
</evidence>
<reference evidence="1" key="1">
    <citation type="submission" date="2021-09" db="EMBL/GenBank/DDBJ databases">
        <title>The genome of Mauremys mutica provides insights into the evolution of semi-aquatic lifestyle.</title>
        <authorList>
            <person name="Gong S."/>
            <person name="Gao Y."/>
        </authorList>
    </citation>
    <scope>NUCLEOTIDE SEQUENCE</scope>
    <source>
        <strain evidence="1">MM-2020</strain>
        <tissue evidence="1">Muscle</tissue>
    </source>
</reference>
<sequence>MAMALYLPVEDIQDTQTQFLDILQPPGSSHTALSIHEAILQPTQAVWHTQTSCAPTPKRAERHYFIPSNGTDFLFSHPPLDCLVIQAETEHAHQHHFNSTPPD</sequence>
<accession>A0A9D3WY71</accession>
<evidence type="ECO:0000313" key="2">
    <source>
        <dbReference type="Proteomes" id="UP000827986"/>
    </source>
</evidence>
<organism evidence="1 2">
    <name type="scientific">Mauremys mutica</name>
    <name type="common">yellowpond turtle</name>
    <dbReference type="NCBI Taxonomy" id="74926"/>
    <lineage>
        <taxon>Eukaryota</taxon>
        <taxon>Metazoa</taxon>
        <taxon>Chordata</taxon>
        <taxon>Craniata</taxon>
        <taxon>Vertebrata</taxon>
        <taxon>Euteleostomi</taxon>
        <taxon>Archelosauria</taxon>
        <taxon>Testudinata</taxon>
        <taxon>Testudines</taxon>
        <taxon>Cryptodira</taxon>
        <taxon>Durocryptodira</taxon>
        <taxon>Testudinoidea</taxon>
        <taxon>Geoemydidae</taxon>
        <taxon>Geoemydinae</taxon>
        <taxon>Mauremys</taxon>
    </lineage>
</organism>